<dbReference type="AlphaFoldDB" id="A0A445E225"/>
<proteinExistence type="predicted"/>
<protein>
    <submittedName>
        <fullName evidence="1">Uncharacterized protein</fullName>
    </submittedName>
</protein>
<gene>
    <name evidence="1" type="ORF">Ahy_A03g016027</name>
</gene>
<organism evidence="1 2">
    <name type="scientific">Arachis hypogaea</name>
    <name type="common">Peanut</name>
    <dbReference type="NCBI Taxonomy" id="3818"/>
    <lineage>
        <taxon>Eukaryota</taxon>
        <taxon>Viridiplantae</taxon>
        <taxon>Streptophyta</taxon>
        <taxon>Embryophyta</taxon>
        <taxon>Tracheophyta</taxon>
        <taxon>Spermatophyta</taxon>
        <taxon>Magnoliopsida</taxon>
        <taxon>eudicotyledons</taxon>
        <taxon>Gunneridae</taxon>
        <taxon>Pentapetalae</taxon>
        <taxon>rosids</taxon>
        <taxon>fabids</taxon>
        <taxon>Fabales</taxon>
        <taxon>Fabaceae</taxon>
        <taxon>Papilionoideae</taxon>
        <taxon>50 kb inversion clade</taxon>
        <taxon>dalbergioids sensu lato</taxon>
        <taxon>Dalbergieae</taxon>
        <taxon>Pterocarpus clade</taxon>
        <taxon>Arachis</taxon>
    </lineage>
</organism>
<comment type="caution">
    <text evidence="1">The sequence shown here is derived from an EMBL/GenBank/DDBJ whole genome shotgun (WGS) entry which is preliminary data.</text>
</comment>
<keyword evidence="2" id="KW-1185">Reference proteome</keyword>
<name>A0A445E225_ARAHY</name>
<accession>A0A445E225</accession>
<dbReference type="EMBL" id="SDMP01000003">
    <property type="protein sequence ID" value="RYR69471.1"/>
    <property type="molecule type" value="Genomic_DNA"/>
</dbReference>
<dbReference type="Proteomes" id="UP000289738">
    <property type="component" value="Chromosome A03"/>
</dbReference>
<sequence length="59" mass="7231">MIQSNKKEYPIVRYGSFQMLEVAYFLHLRAQLKRCFTYCSIFSKGYEIKKWNLIYLRVN</sequence>
<evidence type="ECO:0000313" key="1">
    <source>
        <dbReference type="EMBL" id="RYR69471.1"/>
    </source>
</evidence>
<evidence type="ECO:0000313" key="2">
    <source>
        <dbReference type="Proteomes" id="UP000289738"/>
    </source>
</evidence>
<reference evidence="1 2" key="1">
    <citation type="submission" date="2019-01" db="EMBL/GenBank/DDBJ databases">
        <title>Sequencing of cultivated peanut Arachis hypogaea provides insights into genome evolution and oil improvement.</title>
        <authorList>
            <person name="Chen X."/>
        </authorList>
    </citation>
    <scope>NUCLEOTIDE SEQUENCE [LARGE SCALE GENOMIC DNA]</scope>
    <source>
        <strain evidence="2">cv. Fuhuasheng</strain>
        <tissue evidence="1">Leaves</tissue>
    </source>
</reference>